<keyword evidence="2" id="KW-1133">Transmembrane helix</keyword>
<gene>
    <name evidence="3" type="ORF">BAU07_07450</name>
</gene>
<feature type="transmembrane region" description="Helical" evidence="2">
    <location>
        <begin position="46"/>
        <end position="66"/>
    </location>
</feature>
<keyword evidence="2" id="KW-0812">Transmembrane</keyword>
<protein>
    <recommendedName>
        <fullName evidence="5">DUF2946 domain-containing protein</fullName>
    </recommendedName>
</protein>
<feature type="region of interest" description="Disordered" evidence="1">
    <location>
        <begin position="164"/>
        <end position="190"/>
    </location>
</feature>
<dbReference type="Proteomes" id="UP000091926">
    <property type="component" value="Chromosome"/>
</dbReference>
<name>A0A193GBX5_9BORD</name>
<proteinExistence type="predicted"/>
<evidence type="ECO:0008006" key="5">
    <source>
        <dbReference type="Google" id="ProtNLM"/>
    </source>
</evidence>
<dbReference type="OrthoDB" id="8665387at2"/>
<dbReference type="STRING" id="463014.BAU07_07450"/>
<feature type="compositionally biased region" description="Low complexity" evidence="1">
    <location>
        <begin position="170"/>
        <end position="181"/>
    </location>
</feature>
<evidence type="ECO:0000256" key="1">
    <source>
        <dbReference type="SAM" id="MobiDB-lite"/>
    </source>
</evidence>
<keyword evidence="2" id="KW-0472">Membrane</keyword>
<organism evidence="3 4">
    <name type="scientific">Bordetella flabilis</name>
    <dbReference type="NCBI Taxonomy" id="463014"/>
    <lineage>
        <taxon>Bacteria</taxon>
        <taxon>Pseudomonadati</taxon>
        <taxon>Pseudomonadota</taxon>
        <taxon>Betaproteobacteria</taxon>
        <taxon>Burkholderiales</taxon>
        <taxon>Alcaligenaceae</taxon>
        <taxon>Bordetella</taxon>
    </lineage>
</organism>
<dbReference type="KEGG" id="bfz:BAU07_07450"/>
<evidence type="ECO:0000256" key="2">
    <source>
        <dbReference type="SAM" id="Phobius"/>
    </source>
</evidence>
<keyword evidence="4" id="KW-1185">Reference proteome</keyword>
<sequence>MSAASWPTRIAAVRTRMLLCLLLLVVGFRAAIPVGYMPDPHSLRQGMVRITLCTALGAVSTVRLSLDDARQTGWHTDRHTDRLADVPSAHGHPEHTAADASAVHLGAHGLQHAAGHGGDKDDAGHDHAAGAECPFWAAAHLTLNLPPGALVPLAVAMDDGALPAPPTATLPPQALAGPPLGSRAPPRPIA</sequence>
<dbReference type="EMBL" id="CP016172">
    <property type="protein sequence ID" value="ANN76966.1"/>
    <property type="molecule type" value="Genomic_DNA"/>
</dbReference>
<evidence type="ECO:0000313" key="4">
    <source>
        <dbReference type="Proteomes" id="UP000091926"/>
    </source>
</evidence>
<evidence type="ECO:0000313" key="3">
    <source>
        <dbReference type="EMBL" id="ANN76966.1"/>
    </source>
</evidence>
<accession>A0A193GBX5</accession>
<dbReference type="AlphaFoldDB" id="A0A193GBX5"/>
<reference evidence="3 4" key="1">
    <citation type="submission" date="2016-06" db="EMBL/GenBank/DDBJ databases">
        <title>Complete genome sequences of Bordetella bronchialis and Bordetella flabilis.</title>
        <authorList>
            <person name="LiPuma J.J."/>
            <person name="Spilker T."/>
        </authorList>
    </citation>
    <scope>NUCLEOTIDE SEQUENCE [LARGE SCALE GENOMIC DNA]</scope>
    <source>
        <strain evidence="3 4">AU10664</strain>
    </source>
</reference>
<dbReference type="RefSeq" id="WP_066655472.1">
    <property type="nucleotide sequence ID" value="NZ_CBCSCL010000019.1"/>
</dbReference>